<evidence type="ECO:0000313" key="19">
    <source>
        <dbReference type="WBParaSite" id="HDID_0000040601-mRNA-1"/>
    </source>
</evidence>
<gene>
    <name evidence="15" type="ORF">HDID_LOCUS407</name>
    <name evidence="16" type="ORF">WMSIL1_LOCUS14808</name>
</gene>
<dbReference type="Proteomes" id="UP000274504">
    <property type="component" value="Unassembled WGS sequence"/>
</dbReference>
<dbReference type="InterPro" id="IPR012337">
    <property type="entry name" value="RNaseH-like_sf"/>
</dbReference>
<evidence type="ECO:0000256" key="11">
    <source>
        <dbReference type="ARBA" id="ARBA00022884"/>
    </source>
</evidence>
<evidence type="ECO:0000256" key="10">
    <source>
        <dbReference type="ARBA" id="ARBA00022839"/>
    </source>
</evidence>
<comment type="subcellular location">
    <subcellularLocation>
        <location evidence="3">Cytoplasm</location>
    </subcellularLocation>
    <subcellularLocation>
        <location evidence="2">Nucleus</location>
    </subcellularLocation>
</comment>
<accession>A0A0R3S8E2</accession>
<dbReference type="OrthoDB" id="1164111at2759"/>
<comment type="similarity">
    <text evidence="4">Belongs to the CAF1 family.</text>
</comment>
<dbReference type="Gene3D" id="3.30.420.10">
    <property type="entry name" value="Ribonuclease H-like superfamily/Ribonuclease H"/>
    <property type="match status" value="1"/>
</dbReference>
<dbReference type="WBParaSite" id="HDID_0000040601-mRNA-1">
    <property type="protein sequence ID" value="HDID_0000040601-mRNA-1"/>
    <property type="gene ID" value="HDID_0000040601"/>
</dbReference>
<dbReference type="GO" id="GO:0005634">
    <property type="term" value="C:nucleus"/>
    <property type="evidence" value="ECO:0007669"/>
    <property type="project" value="UniProtKB-SubCell"/>
</dbReference>
<evidence type="ECO:0000256" key="3">
    <source>
        <dbReference type="ARBA" id="ARBA00004496"/>
    </source>
</evidence>
<dbReference type="GO" id="GO:0003723">
    <property type="term" value="F:RNA binding"/>
    <property type="evidence" value="ECO:0007669"/>
    <property type="project" value="UniProtKB-KW"/>
</dbReference>
<evidence type="ECO:0000256" key="2">
    <source>
        <dbReference type="ARBA" id="ARBA00004123"/>
    </source>
</evidence>
<evidence type="ECO:0000256" key="14">
    <source>
        <dbReference type="ARBA" id="ARBA00023242"/>
    </source>
</evidence>
<evidence type="ECO:0000256" key="13">
    <source>
        <dbReference type="ARBA" id="ARBA00023163"/>
    </source>
</evidence>
<dbReference type="GO" id="GO:0046872">
    <property type="term" value="F:metal ion binding"/>
    <property type="evidence" value="ECO:0007669"/>
    <property type="project" value="UniProtKB-KW"/>
</dbReference>
<keyword evidence="18" id="KW-1185">Reference proteome</keyword>
<keyword evidence="7" id="KW-0540">Nuclease</keyword>
<keyword evidence="12" id="KW-0805">Transcription regulation</keyword>
<dbReference type="EC" id="3.1.13.4" evidence="5"/>
<comment type="catalytic activity">
    <reaction evidence="1">
        <text>Exonucleolytic cleavage of poly(A) to 5'-AMP.</text>
        <dbReference type="EC" id="3.1.13.4"/>
    </reaction>
</comment>
<reference evidence="16 18" key="3">
    <citation type="submission" date="2019-07" db="EMBL/GenBank/DDBJ databases">
        <authorList>
            <person name="Jastrzebski P J."/>
            <person name="Paukszto L."/>
            <person name="Jastrzebski P J."/>
        </authorList>
    </citation>
    <scope>NUCLEOTIDE SEQUENCE [LARGE SCALE GENOMIC DNA]</scope>
    <source>
        <strain evidence="16 18">WMS-il1</strain>
    </source>
</reference>
<dbReference type="SUPFAM" id="SSF53098">
    <property type="entry name" value="Ribonuclease H-like"/>
    <property type="match status" value="1"/>
</dbReference>
<evidence type="ECO:0000256" key="7">
    <source>
        <dbReference type="ARBA" id="ARBA00022722"/>
    </source>
</evidence>
<organism evidence="19">
    <name type="scientific">Hymenolepis diminuta</name>
    <name type="common">Rat tapeworm</name>
    <dbReference type="NCBI Taxonomy" id="6216"/>
    <lineage>
        <taxon>Eukaryota</taxon>
        <taxon>Metazoa</taxon>
        <taxon>Spiralia</taxon>
        <taxon>Lophotrochozoa</taxon>
        <taxon>Platyhelminthes</taxon>
        <taxon>Cestoda</taxon>
        <taxon>Eucestoda</taxon>
        <taxon>Cyclophyllidea</taxon>
        <taxon>Hymenolepididae</taxon>
        <taxon>Hymenolepis</taxon>
    </lineage>
</organism>
<evidence type="ECO:0000313" key="17">
    <source>
        <dbReference type="Proteomes" id="UP000274504"/>
    </source>
</evidence>
<keyword evidence="11" id="KW-0694">RNA-binding</keyword>
<proteinExistence type="inferred from homology"/>
<keyword evidence="10" id="KW-0269">Exonuclease</keyword>
<keyword evidence="6" id="KW-0963">Cytoplasm</keyword>
<dbReference type="EMBL" id="UYSG01000053">
    <property type="protein sequence ID" value="VDL15945.1"/>
    <property type="molecule type" value="Genomic_DNA"/>
</dbReference>
<keyword evidence="8" id="KW-0479">Metal-binding</keyword>
<evidence type="ECO:0000256" key="1">
    <source>
        <dbReference type="ARBA" id="ARBA00001663"/>
    </source>
</evidence>
<evidence type="ECO:0000256" key="4">
    <source>
        <dbReference type="ARBA" id="ARBA00008372"/>
    </source>
</evidence>
<evidence type="ECO:0000256" key="12">
    <source>
        <dbReference type="ARBA" id="ARBA00023015"/>
    </source>
</evidence>
<dbReference type="GO" id="GO:0004535">
    <property type="term" value="F:poly(A)-specific ribonuclease activity"/>
    <property type="evidence" value="ECO:0007669"/>
    <property type="project" value="UniProtKB-EC"/>
</dbReference>
<evidence type="ECO:0000256" key="5">
    <source>
        <dbReference type="ARBA" id="ARBA00012161"/>
    </source>
</evidence>
<keyword evidence="13" id="KW-0804">Transcription</keyword>
<dbReference type="InterPro" id="IPR036397">
    <property type="entry name" value="RNaseH_sf"/>
</dbReference>
<dbReference type="GO" id="GO:0030014">
    <property type="term" value="C:CCR4-NOT complex"/>
    <property type="evidence" value="ECO:0007669"/>
    <property type="project" value="InterPro"/>
</dbReference>
<sequence length="268" mass="30842">MSESDVMIDVWAYNLHESVLKMRGMIERAAYIFIDAEFPGVIARVEGKFVDLIDIDYQDKRENSNLMHPIQYGFAFFDENKCRIEGHCAIQFNFKWDINKDTASFTSTSFLMDKGFNFSRLVSDGIDYTEFAEAVIGSGLVCNHKVSYIGFQCDYDIIYLLKLCSGLTRLPIDYKDLDKILKVFFPCIYDFRYMALKFYLCHGLDSLGRSFNVVRMGRGHHAGIDALFTGDIYFRFLEIYKDYNIDTVKNMVYGVNAVGYRGKDGGLS</sequence>
<evidence type="ECO:0000313" key="18">
    <source>
        <dbReference type="Proteomes" id="UP000321570"/>
    </source>
</evidence>
<dbReference type="Proteomes" id="UP000321570">
    <property type="component" value="Unassembled WGS sequence"/>
</dbReference>
<dbReference type="STRING" id="6216.A0A0R3S8E2"/>
<evidence type="ECO:0000256" key="9">
    <source>
        <dbReference type="ARBA" id="ARBA00022801"/>
    </source>
</evidence>
<keyword evidence="9" id="KW-0378">Hydrolase</keyword>
<reference evidence="19" key="1">
    <citation type="submission" date="2017-02" db="UniProtKB">
        <authorList>
            <consortium name="WormBaseParasite"/>
        </authorList>
    </citation>
    <scope>IDENTIFICATION</scope>
</reference>
<evidence type="ECO:0000313" key="15">
    <source>
        <dbReference type="EMBL" id="VDL15945.1"/>
    </source>
</evidence>
<reference evidence="15 17" key="2">
    <citation type="submission" date="2018-11" db="EMBL/GenBank/DDBJ databases">
        <authorList>
            <consortium name="Pathogen Informatics"/>
        </authorList>
    </citation>
    <scope>NUCLEOTIDE SEQUENCE [LARGE SCALE GENOMIC DNA]</scope>
</reference>
<dbReference type="EMBL" id="CABIJS010000716">
    <property type="protein sequence ID" value="VUZ57372.1"/>
    <property type="molecule type" value="Genomic_DNA"/>
</dbReference>
<dbReference type="Pfam" id="PF04857">
    <property type="entry name" value="CAF1"/>
    <property type="match status" value="1"/>
</dbReference>
<name>A0A0R3S8E2_HYMDI</name>
<dbReference type="InterPro" id="IPR006941">
    <property type="entry name" value="RNase_CAF1"/>
</dbReference>
<protein>
    <recommendedName>
        <fullName evidence="5">poly(A)-specific ribonuclease</fullName>
        <ecNumber evidence="5">3.1.13.4</ecNumber>
    </recommendedName>
</protein>
<dbReference type="InterPro" id="IPR039637">
    <property type="entry name" value="CNOT7/CNOT8/Pop2"/>
</dbReference>
<evidence type="ECO:0000313" key="16">
    <source>
        <dbReference type="EMBL" id="VUZ57372.1"/>
    </source>
</evidence>
<evidence type="ECO:0000256" key="8">
    <source>
        <dbReference type="ARBA" id="ARBA00022723"/>
    </source>
</evidence>
<dbReference type="GO" id="GO:0005737">
    <property type="term" value="C:cytoplasm"/>
    <property type="evidence" value="ECO:0007669"/>
    <property type="project" value="UniProtKB-SubCell"/>
</dbReference>
<dbReference type="AlphaFoldDB" id="A0A0R3S8E2"/>
<keyword evidence="14" id="KW-0539">Nucleus</keyword>
<dbReference type="PANTHER" id="PTHR10797">
    <property type="entry name" value="CCR4-NOT TRANSCRIPTION COMPLEX SUBUNIT"/>
    <property type="match status" value="1"/>
</dbReference>
<evidence type="ECO:0000256" key="6">
    <source>
        <dbReference type="ARBA" id="ARBA00022490"/>
    </source>
</evidence>